<evidence type="ECO:0000313" key="2">
    <source>
        <dbReference type="Proteomes" id="UP000886889"/>
    </source>
</evidence>
<dbReference type="InterPro" id="IPR023214">
    <property type="entry name" value="HAD_sf"/>
</dbReference>
<dbReference type="GO" id="GO:0005829">
    <property type="term" value="C:cytosol"/>
    <property type="evidence" value="ECO:0007669"/>
    <property type="project" value="TreeGrafter"/>
</dbReference>
<dbReference type="PANTHER" id="PTHR10000:SF8">
    <property type="entry name" value="HAD SUPERFAMILY HYDROLASE-LIKE, TYPE 3"/>
    <property type="match status" value="1"/>
</dbReference>
<comment type="caution">
    <text evidence="1">The sequence shown here is derived from an EMBL/GenBank/DDBJ whole genome shotgun (WGS) entry which is preliminary data.</text>
</comment>
<dbReference type="NCBIfam" id="TIGR01484">
    <property type="entry name" value="HAD-SF-IIB"/>
    <property type="match status" value="1"/>
</dbReference>
<keyword evidence="1" id="KW-0378">Hydrolase</keyword>
<dbReference type="NCBIfam" id="TIGR00099">
    <property type="entry name" value="Cof-subfamily"/>
    <property type="match status" value="1"/>
</dbReference>
<dbReference type="PANTHER" id="PTHR10000">
    <property type="entry name" value="PHOSPHOSERINE PHOSPHATASE"/>
    <property type="match status" value="1"/>
</dbReference>
<dbReference type="AlphaFoldDB" id="A0A9D1NX09"/>
<dbReference type="Gene3D" id="3.30.1240.10">
    <property type="match status" value="1"/>
</dbReference>
<dbReference type="InterPro" id="IPR000150">
    <property type="entry name" value="Cof"/>
</dbReference>
<accession>A0A9D1NX09</accession>
<dbReference type="InterPro" id="IPR006379">
    <property type="entry name" value="HAD-SF_hydro_IIB"/>
</dbReference>
<gene>
    <name evidence="1" type="ORF">IAC80_00650</name>
</gene>
<sequence>MEQKIKIKKEYRAAALDMDGTALNDRKELAPETRAAIHDALSAGKEVIFCTGRSYAEMEDTLREFPDMHYLCGESGALVYDLRAGRPVSMVSMEKDLLRLLWEAIRGRDVMPQIFSRGASLGNADQLARMAHYQMGVYQESFDRVCTPVKDVEAAALEEGRSVEKVNFYHTSPEEREITYRFLQEKGVRAAMVYSEISSLECSAPGLSKASGLRTVCQVLGISMEQMIMVGDADNDLEALKASGLAVAMGNANEHVKKVCAVQVADNNHGGCAQAIRRYLLGEDV</sequence>
<dbReference type="InterPro" id="IPR036412">
    <property type="entry name" value="HAD-like_sf"/>
</dbReference>
<name>A0A9D1NX09_9FIRM</name>
<dbReference type="EMBL" id="DVOS01000006">
    <property type="protein sequence ID" value="HIV22424.1"/>
    <property type="molecule type" value="Genomic_DNA"/>
</dbReference>
<reference evidence="1" key="2">
    <citation type="journal article" date="2021" name="PeerJ">
        <title>Extensive microbial diversity within the chicken gut microbiome revealed by metagenomics and culture.</title>
        <authorList>
            <person name="Gilroy R."/>
            <person name="Ravi A."/>
            <person name="Getino M."/>
            <person name="Pursley I."/>
            <person name="Horton D.L."/>
            <person name="Alikhan N.F."/>
            <person name="Baker D."/>
            <person name="Gharbi K."/>
            <person name="Hall N."/>
            <person name="Watson M."/>
            <person name="Adriaenssens E.M."/>
            <person name="Foster-Nyarko E."/>
            <person name="Jarju S."/>
            <person name="Secka A."/>
            <person name="Antonio M."/>
            <person name="Oren A."/>
            <person name="Chaudhuri R.R."/>
            <person name="La Ragione R."/>
            <person name="Hildebrand F."/>
            <person name="Pallen M.J."/>
        </authorList>
    </citation>
    <scope>NUCLEOTIDE SEQUENCE</scope>
    <source>
        <strain evidence="1">ChiBcec6-7307</strain>
    </source>
</reference>
<dbReference type="Pfam" id="PF08282">
    <property type="entry name" value="Hydrolase_3"/>
    <property type="match status" value="1"/>
</dbReference>
<dbReference type="Gene3D" id="3.40.50.1000">
    <property type="entry name" value="HAD superfamily/HAD-like"/>
    <property type="match status" value="1"/>
</dbReference>
<reference evidence="1" key="1">
    <citation type="submission" date="2020-10" db="EMBL/GenBank/DDBJ databases">
        <authorList>
            <person name="Gilroy R."/>
        </authorList>
    </citation>
    <scope>NUCLEOTIDE SEQUENCE</scope>
    <source>
        <strain evidence="1">ChiBcec6-7307</strain>
    </source>
</reference>
<dbReference type="SUPFAM" id="SSF56784">
    <property type="entry name" value="HAD-like"/>
    <property type="match status" value="1"/>
</dbReference>
<protein>
    <submittedName>
        <fullName evidence="1">Cof-type HAD-IIB family hydrolase</fullName>
    </submittedName>
</protein>
<organism evidence="1 2">
    <name type="scientific">Candidatus Merdiplasma excrementigallinarum</name>
    <dbReference type="NCBI Taxonomy" id="2840864"/>
    <lineage>
        <taxon>Bacteria</taxon>
        <taxon>Bacillati</taxon>
        <taxon>Bacillota</taxon>
        <taxon>Clostridia</taxon>
        <taxon>Lachnospirales</taxon>
        <taxon>Lachnospiraceae</taxon>
        <taxon>Lachnospiraceae incertae sedis</taxon>
        <taxon>Candidatus Merdiplasma</taxon>
    </lineage>
</organism>
<dbReference type="SFLD" id="SFLDS00003">
    <property type="entry name" value="Haloacid_Dehalogenase"/>
    <property type="match status" value="1"/>
</dbReference>
<dbReference type="GO" id="GO:0000287">
    <property type="term" value="F:magnesium ion binding"/>
    <property type="evidence" value="ECO:0007669"/>
    <property type="project" value="TreeGrafter"/>
</dbReference>
<dbReference type="GO" id="GO:0016791">
    <property type="term" value="F:phosphatase activity"/>
    <property type="evidence" value="ECO:0007669"/>
    <property type="project" value="TreeGrafter"/>
</dbReference>
<dbReference type="Proteomes" id="UP000886889">
    <property type="component" value="Unassembled WGS sequence"/>
</dbReference>
<proteinExistence type="predicted"/>
<evidence type="ECO:0000313" key="1">
    <source>
        <dbReference type="EMBL" id="HIV22424.1"/>
    </source>
</evidence>
<dbReference type="SFLD" id="SFLDG01140">
    <property type="entry name" value="C2.B:_Phosphomannomutase_and_P"/>
    <property type="match status" value="1"/>
</dbReference>